<comment type="similarity">
    <text evidence="2">Belongs to the bacterial solute-binding protein 5 family.</text>
</comment>
<feature type="domain" description="Solute-binding protein family 5" evidence="6">
    <location>
        <begin position="86"/>
        <end position="451"/>
    </location>
</feature>
<gene>
    <name evidence="7" type="ORF">BC008_22905</name>
</gene>
<comment type="subcellular location">
    <subcellularLocation>
        <location evidence="1">Cell envelope</location>
    </subcellularLocation>
</comment>
<dbReference type="InterPro" id="IPR039424">
    <property type="entry name" value="SBP_5"/>
</dbReference>
<keyword evidence="4 5" id="KW-0732">Signal</keyword>
<dbReference type="Gene3D" id="3.10.105.10">
    <property type="entry name" value="Dipeptide-binding Protein, Domain 3"/>
    <property type="match status" value="1"/>
</dbReference>
<name>A0A0V7ZMP7_9CYAN</name>
<dbReference type="PANTHER" id="PTHR30290:SF10">
    <property type="entry name" value="PERIPLASMIC OLIGOPEPTIDE-BINDING PROTEIN-RELATED"/>
    <property type="match status" value="1"/>
</dbReference>
<sequence length="541" mass="60568">MYWFPLSRKSWGRLKPLFSLFCACLILLSSCASNPQTVAQSSNRITIGTTGKPRTLDPADAYELSSISLISNMSDRLYAYEPGDPEVKPDLATALPKVSEDGLTYTIPIRKGVVFHDGTSFNAEAMAFSIKRFIQNKGKPSFLLGDVVKSVEATGEYELTIQLKNQFAAFPALLAFPGVCALSPEAYKIGEGQFNPNNFVGTGAYKLARYGSDLIRFDVFDRYWGKKPKNQGVNVQILSSGVNLYNAFRKQAVDIAYLTLDPDQVRSLQQSAKKGKWDVIPNEGNVISFWSLNRNQPPLDRIEVRQAIAAMVNREVLSERVLYGQADPLYSLIPTGFDVYKPVFQERYGDANTDKAKELLKQAGFTKDKPAVVEIWYPSGSAPRQLTAMVLKALAKKTMGGLLEFDINTVEGTTFFKNNGQGLYPTTLVSWYPDFLDPDNYTQPFLACQKGTPEKGCEDGGSQTQGSFYYSDRINKLIEQERKTQDPVKRKQIFAEIQEQVARDVPYIPLWQNQDNIFAQKNVKGALLDPTQNLIYKNLEK</sequence>
<dbReference type="InterPro" id="IPR000914">
    <property type="entry name" value="SBP_5_dom"/>
</dbReference>
<dbReference type="SUPFAM" id="SSF53850">
    <property type="entry name" value="Periplasmic binding protein-like II"/>
    <property type="match status" value="1"/>
</dbReference>
<keyword evidence="8" id="KW-1185">Reference proteome</keyword>
<organism evidence="7 8">
    <name type="scientific">Mastigocoleus testarum BC008</name>
    <dbReference type="NCBI Taxonomy" id="371196"/>
    <lineage>
        <taxon>Bacteria</taxon>
        <taxon>Bacillati</taxon>
        <taxon>Cyanobacteriota</taxon>
        <taxon>Cyanophyceae</taxon>
        <taxon>Nostocales</taxon>
        <taxon>Hapalosiphonaceae</taxon>
        <taxon>Mastigocoleus</taxon>
    </lineage>
</organism>
<dbReference type="InterPro" id="IPR030678">
    <property type="entry name" value="Peptide/Ni-bd"/>
</dbReference>
<dbReference type="EMBL" id="LMTZ01000103">
    <property type="protein sequence ID" value="KST65833.1"/>
    <property type="molecule type" value="Genomic_DNA"/>
</dbReference>
<dbReference type="RefSeq" id="WP_027842834.1">
    <property type="nucleotide sequence ID" value="NZ_LMTZ01000103.1"/>
</dbReference>
<dbReference type="PANTHER" id="PTHR30290">
    <property type="entry name" value="PERIPLASMIC BINDING COMPONENT OF ABC TRANSPORTER"/>
    <property type="match status" value="1"/>
</dbReference>
<dbReference type="GO" id="GO:0015833">
    <property type="term" value="P:peptide transport"/>
    <property type="evidence" value="ECO:0007669"/>
    <property type="project" value="TreeGrafter"/>
</dbReference>
<evidence type="ECO:0000256" key="4">
    <source>
        <dbReference type="ARBA" id="ARBA00022729"/>
    </source>
</evidence>
<dbReference type="Gene3D" id="3.40.190.10">
    <property type="entry name" value="Periplasmic binding protein-like II"/>
    <property type="match status" value="1"/>
</dbReference>
<dbReference type="GO" id="GO:0043190">
    <property type="term" value="C:ATP-binding cassette (ABC) transporter complex"/>
    <property type="evidence" value="ECO:0007669"/>
    <property type="project" value="InterPro"/>
</dbReference>
<dbReference type="GO" id="GO:1904680">
    <property type="term" value="F:peptide transmembrane transporter activity"/>
    <property type="evidence" value="ECO:0007669"/>
    <property type="project" value="TreeGrafter"/>
</dbReference>
<evidence type="ECO:0000313" key="8">
    <source>
        <dbReference type="Proteomes" id="UP000053372"/>
    </source>
</evidence>
<evidence type="ECO:0000256" key="5">
    <source>
        <dbReference type="SAM" id="SignalP"/>
    </source>
</evidence>
<proteinExistence type="inferred from homology"/>
<reference evidence="7 8" key="1">
    <citation type="journal article" date="2015" name="Genome Announc.">
        <title>Draft Genome of the Euendolithic (true boring) Cyanobacterium Mastigocoleus testarum strain BC008.</title>
        <authorList>
            <person name="Guida B.S."/>
            <person name="Garcia-Pichel F."/>
        </authorList>
    </citation>
    <scope>NUCLEOTIDE SEQUENCE [LARGE SCALE GENOMIC DNA]</scope>
    <source>
        <strain evidence="7 8">BC008</strain>
    </source>
</reference>
<dbReference type="PIRSF" id="PIRSF002741">
    <property type="entry name" value="MppA"/>
    <property type="match status" value="1"/>
</dbReference>
<dbReference type="OrthoDB" id="9796817at2"/>
<dbReference type="CDD" id="cd08519">
    <property type="entry name" value="PBP2_NikA_DppA_OppA_like_20"/>
    <property type="match status" value="1"/>
</dbReference>
<evidence type="ECO:0000256" key="2">
    <source>
        <dbReference type="ARBA" id="ARBA00005695"/>
    </source>
</evidence>
<evidence type="ECO:0000259" key="6">
    <source>
        <dbReference type="Pfam" id="PF00496"/>
    </source>
</evidence>
<comment type="caution">
    <text evidence="7">The sequence shown here is derived from an EMBL/GenBank/DDBJ whole genome shotgun (WGS) entry which is preliminary data.</text>
</comment>
<evidence type="ECO:0000256" key="1">
    <source>
        <dbReference type="ARBA" id="ARBA00004196"/>
    </source>
</evidence>
<keyword evidence="3" id="KW-0813">Transport</keyword>
<accession>A0A0V7ZMP7</accession>
<feature type="signal peptide" evidence="5">
    <location>
        <begin position="1"/>
        <end position="34"/>
    </location>
</feature>
<feature type="chain" id="PRO_5006890119" evidence="5">
    <location>
        <begin position="35"/>
        <end position="541"/>
    </location>
</feature>
<dbReference type="GO" id="GO:0030313">
    <property type="term" value="C:cell envelope"/>
    <property type="evidence" value="ECO:0007669"/>
    <property type="project" value="UniProtKB-SubCell"/>
</dbReference>
<protein>
    <submittedName>
        <fullName evidence="7">Peptide ABC transporter substrate-binding protein</fullName>
    </submittedName>
</protein>
<dbReference type="GO" id="GO:0042597">
    <property type="term" value="C:periplasmic space"/>
    <property type="evidence" value="ECO:0007669"/>
    <property type="project" value="UniProtKB-ARBA"/>
</dbReference>
<dbReference type="AlphaFoldDB" id="A0A0V7ZMP7"/>
<dbReference type="Proteomes" id="UP000053372">
    <property type="component" value="Unassembled WGS sequence"/>
</dbReference>
<evidence type="ECO:0000313" key="7">
    <source>
        <dbReference type="EMBL" id="KST65833.1"/>
    </source>
</evidence>
<evidence type="ECO:0000256" key="3">
    <source>
        <dbReference type="ARBA" id="ARBA00022448"/>
    </source>
</evidence>
<dbReference type="Pfam" id="PF00496">
    <property type="entry name" value="SBP_bac_5"/>
    <property type="match status" value="1"/>
</dbReference>